<name>V5YMN8_9BURK</name>
<protein>
    <submittedName>
        <fullName evidence="1">Uncharacterized protein</fullName>
    </submittedName>
</protein>
<evidence type="ECO:0000313" key="1">
    <source>
        <dbReference type="EMBL" id="BAO18845.1"/>
    </source>
</evidence>
<accession>V5YMN8</accession>
<geneLocation type="plasmid" evidence="1">
    <name>pM7012</name>
</geneLocation>
<dbReference type="AlphaFoldDB" id="V5YMN8"/>
<sequence>MNQQEGLNLKEVRLRVAQHVLGMYVLGDAFDPRNITRHPWNTENLDDLQCFVFAHYWVGDDLNELKFDFHVKFDAAGNVMEAYARAPDGKLVGKRGADTDARESVEGGEILETPPRQQNFEGMDDAALRKFIAENPKYVSDDDPVGTRDDLLATARLVVDRMSEDLPGGSNTGKQLQTVRDAINFAFWPDLHPEIAGIEPDCVVGEAVVALLKDVEAICTRVYASDGGAIESDIVASMKDLAYRQCNVWYFG</sequence>
<reference evidence="1" key="1">
    <citation type="journal article" date="2014" name="Microbiology">
        <title>A 2,4-dichlorophenoxyacetic acid degradation plasmid pM7012 discloses distribution of an unclassified megaplasmid group across bacterial species.</title>
        <authorList>
            <person name="Sakai Y."/>
            <person name="Ogawa N."/>
            <person name="Shimomura Y."/>
            <person name="Fujii T."/>
        </authorList>
    </citation>
    <scope>NUCLEOTIDE SEQUENCE</scope>
    <source>
        <strain evidence="1">M701</strain>
    </source>
</reference>
<keyword evidence="1" id="KW-0614">Plasmid</keyword>
<dbReference type="RefSeq" id="WP_023842388.1">
    <property type="nucleotide sequence ID" value="NC_022995.1"/>
</dbReference>
<organism evidence="1">
    <name type="scientific">Burkholderia sp. M701</name>
    <dbReference type="NCBI Taxonomy" id="326454"/>
    <lineage>
        <taxon>Bacteria</taxon>
        <taxon>Pseudomonadati</taxon>
        <taxon>Pseudomonadota</taxon>
        <taxon>Betaproteobacteria</taxon>
        <taxon>Burkholderiales</taxon>
        <taxon>Burkholderiaceae</taxon>
        <taxon>Burkholderia</taxon>
    </lineage>
</organism>
<reference evidence="1" key="2">
    <citation type="submission" date="2024-06" db="EMBL/GenBank/DDBJ databases">
        <authorList>
            <person name="Sakai Y."/>
            <person name="Fujii T."/>
        </authorList>
    </citation>
    <scope>NUCLEOTIDE SEQUENCE</scope>
    <source>
        <strain evidence="1">M701</strain>
        <plasmid evidence="1">pM7012</plasmid>
    </source>
</reference>
<dbReference type="EMBL" id="AB853026">
    <property type="protein sequence ID" value="BAO18845.1"/>
    <property type="molecule type" value="Genomic_DNA"/>
</dbReference>
<proteinExistence type="predicted"/>